<gene>
    <name evidence="1" type="ORF">E2562_017563</name>
</gene>
<evidence type="ECO:0000313" key="2">
    <source>
        <dbReference type="Proteomes" id="UP000479710"/>
    </source>
</evidence>
<accession>A0A6G1C6Y3</accession>
<reference evidence="1 2" key="1">
    <citation type="submission" date="2019-11" db="EMBL/GenBank/DDBJ databases">
        <title>Whole genome sequence of Oryza granulata.</title>
        <authorList>
            <person name="Li W."/>
        </authorList>
    </citation>
    <scope>NUCLEOTIDE SEQUENCE [LARGE SCALE GENOMIC DNA]</scope>
    <source>
        <strain evidence="2">cv. Menghai</strain>
        <tissue evidence="1">Leaf</tissue>
    </source>
</reference>
<sequence length="74" mass="8032">MKVAESGSGARIWMNECRIECNASAEEDEPTEQTGALNINVSAGSIGYYPLCCVVWPGLHGCDVPKFCRCTKFS</sequence>
<dbReference type="Proteomes" id="UP000479710">
    <property type="component" value="Unassembled WGS sequence"/>
</dbReference>
<proteinExistence type="predicted"/>
<protein>
    <submittedName>
        <fullName evidence="1">Uncharacterized protein</fullName>
    </submittedName>
</protein>
<name>A0A6G1C6Y3_9ORYZ</name>
<keyword evidence="2" id="KW-1185">Reference proteome</keyword>
<dbReference type="EMBL" id="SPHZ02000010">
    <property type="protein sequence ID" value="KAF0895920.1"/>
    <property type="molecule type" value="Genomic_DNA"/>
</dbReference>
<dbReference type="AlphaFoldDB" id="A0A6G1C6Y3"/>
<comment type="caution">
    <text evidence="1">The sequence shown here is derived from an EMBL/GenBank/DDBJ whole genome shotgun (WGS) entry which is preliminary data.</text>
</comment>
<evidence type="ECO:0000313" key="1">
    <source>
        <dbReference type="EMBL" id="KAF0895920.1"/>
    </source>
</evidence>
<organism evidence="1 2">
    <name type="scientific">Oryza meyeriana var. granulata</name>
    <dbReference type="NCBI Taxonomy" id="110450"/>
    <lineage>
        <taxon>Eukaryota</taxon>
        <taxon>Viridiplantae</taxon>
        <taxon>Streptophyta</taxon>
        <taxon>Embryophyta</taxon>
        <taxon>Tracheophyta</taxon>
        <taxon>Spermatophyta</taxon>
        <taxon>Magnoliopsida</taxon>
        <taxon>Liliopsida</taxon>
        <taxon>Poales</taxon>
        <taxon>Poaceae</taxon>
        <taxon>BOP clade</taxon>
        <taxon>Oryzoideae</taxon>
        <taxon>Oryzeae</taxon>
        <taxon>Oryzinae</taxon>
        <taxon>Oryza</taxon>
        <taxon>Oryza meyeriana</taxon>
    </lineage>
</organism>